<proteinExistence type="predicted"/>
<dbReference type="Proteomes" id="UP000291822">
    <property type="component" value="Unassembled WGS sequence"/>
</dbReference>
<name>A0A4R0YPW1_9GAMM</name>
<protein>
    <recommendedName>
        <fullName evidence="3">RpiR family transcriptional regulator</fullName>
    </recommendedName>
</protein>
<organism evidence="1 2">
    <name type="scientific">Dyella soli</name>
    <dbReference type="NCBI Taxonomy" id="522319"/>
    <lineage>
        <taxon>Bacteria</taxon>
        <taxon>Pseudomonadati</taxon>
        <taxon>Pseudomonadota</taxon>
        <taxon>Gammaproteobacteria</taxon>
        <taxon>Lysobacterales</taxon>
        <taxon>Rhodanobacteraceae</taxon>
        <taxon>Dyella</taxon>
    </lineage>
</organism>
<evidence type="ECO:0000313" key="2">
    <source>
        <dbReference type="Proteomes" id="UP000291822"/>
    </source>
</evidence>
<evidence type="ECO:0008006" key="3">
    <source>
        <dbReference type="Google" id="ProtNLM"/>
    </source>
</evidence>
<dbReference type="EMBL" id="SJTG01000004">
    <property type="protein sequence ID" value="TCI08436.1"/>
    <property type="molecule type" value="Genomic_DNA"/>
</dbReference>
<dbReference type="SUPFAM" id="SSF46785">
    <property type="entry name" value="Winged helix' DNA-binding domain"/>
    <property type="match status" value="1"/>
</dbReference>
<comment type="caution">
    <text evidence="1">The sequence shown here is derived from an EMBL/GenBank/DDBJ whole genome shotgun (WGS) entry which is preliminary data.</text>
</comment>
<sequence length="377" mass="41796">MPPSLSHPSAVAVENLAKQFRAFGWSVDEEPGDGHPRPDLIAAKGALRYVVELKSAPEARSDRVIALLSQAILQSRRYAEDWNGHPLAVIHVKQLSPLLRQKVEQFHRDYASQSAIALVSDTDGSYFIAPGLDAFNSKPPRNEIREKGIKPRRASELFSDLNQWMLKVMLAPEVPEHLLRAPRNDYGSVKELADAADVSAMSASRFIQRLREEGFLDESGGLFRLVRRRELFRRWQSAAMRSSPEWRMSFLVPAGIRKLHQAAESLGACVGVFAAADMLKLGHVSGAPPVLYMQRLQAPPSYWTGLVPSKPGEEAQLILKQAPAPQSLFRAAVRIDEVMVSDVIQIWLDASANPARGMEQADFLKHGVLSQVLEGSE</sequence>
<reference evidence="1 2" key="1">
    <citation type="submission" date="2019-02" db="EMBL/GenBank/DDBJ databases">
        <title>Dyella amyloliquefaciens sp. nov., isolated from forest soil.</title>
        <authorList>
            <person name="Gao Z.-H."/>
            <person name="Qiu L.-H."/>
        </authorList>
    </citation>
    <scope>NUCLEOTIDE SEQUENCE [LARGE SCALE GENOMIC DNA]</scope>
    <source>
        <strain evidence="1 2">KACC 12747</strain>
    </source>
</reference>
<dbReference type="AlphaFoldDB" id="A0A4R0YPW1"/>
<keyword evidence="2" id="KW-1185">Reference proteome</keyword>
<gene>
    <name evidence="1" type="ORF">EZM97_27835</name>
</gene>
<accession>A0A4R0YPW1</accession>
<dbReference type="RefSeq" id="WP_131151623.1">
    <property type="nucleotide sequence ID" value="NZ_SJTG01000004.1"/>
</dbReference>
<evidence type="ECO:0000313" key="1">
    <source>
        <dbReference type="EMBL" id="TCI08436.1"/>
    </source>
</evidence>
<dbReference type="InterPro" id="IPR036390">
    <property type="entry name" value="WH_DNA-bd_sf"/>
</dbReference>